<dbReference type="EMBL" id="JAUSTY010000013">
    <property type="protein sequence ID" value="MDQ0167172.1"/>
    <property type="molecule type" value="Genomic_DNA"/>
</dbReference>
<protein>
    <submittedName>
        <fullName evidence="1">Transcriptional regulator</fullName>
    </submittedName>
</protein>
<keyword evidence="2" id="KW-1185">Reference proteome</keyword>
<reference evidence="1 2" key="1">
    <citation type="submission" date="2023-07" db="EMBL/GenBank/DDBJ databases">
        <title>Genomic Encyclopedia of Type Strains, Phase IV (KMG-IV): sequencing the most valuable type-strain genomes for metagenomic binning, comparative biology and taxonomic classification.</title>
        <authorList>
            <person name="Goeker M."/>
        </authorList>
    </citation>
    <scope>NUCLEOTIDE SEQUENCE [LARGE SCALE GENOMIC DNA]</scope>
    <source>
        <strain evidence="1 2">DSM 12751</strain>
    </source>
</reference>
<dbReference type="RefSeq" id="WP_343834760.1">
    <property type="nucleotide sequence ID" value="NZ_BAAADK010000046.1"/>
</dbReference>
<name>A0ABT9W1P9_9BACI</name>
<evidence type="ECO:0000313" key="1">
    <source>
        <dbReference type="EMBL" id="MDQ0167172.1"/>
    </source>
</evidence>
<organism evidence="1 2">
    <name type="scientific">Caldalkalibacillus horti</name>
    <dbReference type="NCBI Taxonomy" id="77523"/>
    <lineage>
        <taxon>Bacteria</taxon>
        <taxon>Bacillati</taxon>
        <taxon>Bacillota</taxon>
        <taxon>Bacilli</taxon>
        <taxon>Bacillales</taxon>
        <taxon>Bacillaceae</taxon>
        <taxon>Caldalkalibacillus</taxon>
    </lineage>
</organism>
<sequence length="113" mass="13264">MLELLSVGQEGIIEDLEINLSKMELIKEYFNNEDWSERMDEAQLLEMMTYLSVFIEDEASISVTKLMEMTNKSRYKLNQILRGLTEEGHVQLTSQRPKKYKVTNEFLESILIP</sequence>
<dbReference type="Proteomes" id="UP001235840">
    <property type="component" value="Unassembled WGS sequence"/>
</dbReference>
<comment type="caution">
    <text evidence="1">The sequence shown here is derived from an EMBL/GenBank/DDBJ whole genome shotgun (WGS) entry which is preliminary data.</text>
</comment>
<gene>
    <name evidence="1" type="ORF">J2S11_003097</name>
</gene>
<accession>A0ABT9W1P9</accession>
<evidence type="ECO:0000313" key="2">
    <source>
        <dbReference type="Proteomes" id="UP001235840"/>
    </source>
</evidence>
<proteinExistence type="predicted"/>